<evidence type="ECO:0000256" key="12">
    <source>
        <dbReference type="ARBA" id="ARBA00023306"/>
    </source>
</evidence>
<dbReference type="GO" id="GO:0008360">
    <property type="term" value="P:regulation of cell shape"/>
    <property type="evidence" value="ECO:0007669"/>
    <property type="project" value="UniProtKB-KW"/>
</dbReference>
<dbReference type="Proteomes" id="UP000281094">
    <property type="component" value="Unassembled WGS sequence"/>
</dbReference>
<keyword evidence="3" id="KW-1003">Cell membrane</keyword>
<comment type="subcellular location">
    <subcellularLocation>
        <location evidence="1">Cell membrane</location>
        <topology evidence="1">Multi-pass membrane protein</topology>
    </subcellularLocation>
</comment>
<evidence type="ECO:0000256" key="7">
    <source>
        <dbReference type="ARBA" id="ARBA00022692"/>
    </source>
</evidence>
<dbReference type="PANTHER" id="PTHR30474">
    <property type="entry name" value="CELL CYCLE PROTEIN"/>
    <property type="match status" value="1"/>
</dbReference>
<accession>A0A3L7JC10</accession>
<evidence type="ECO:0000256" key="11">
    <source>
        <dbReference type="ARBA" id="ARBA00023136"/>
    </source>
</evidence>
<evidence type="ECO:0000313" key="23">
    <source>
        <dbReference type="Proteomes" id="UP000281094"/>
    </source>
</evidence>
<evidence type="ECO:0000256" key="1">
    <source>
        <dbReference type="ARBA" id="ARBA00004651"/>
    </source>
</evidence>
<keyword evidence="11 21" id="KW-0472">Membrane</keyword>
<dbReference type="PANTHER" id="PTHR30474:SF2">
    <property type="entry name" value="PEPTIDOGLYCAN GLYCOSYLTRANSFERASE FTSW-RELATED"/>
    <property type="match status" value="1"/>
</dbReference>
<feature type="transmembrane region" description="Helical" evidence="21">
    <location>
        <begin position="147"/>
        <end position="166"/>
    </location>
</feature>
<dbReference type="InterPro" id="IPR001182">
    <property type="entry name" value="FtsW/RodA"/>
</dbReference>
<dbReference type="GO" id="GO:0015648">
    <property type="term" value="F:lipid-linked peptidoglycan transporter activity"/>
    <property type="evidence" value="ECO:0007669"/>
    <property type="project" value="TreeGrafter"/>
</dbReference>
<evidence type="ECO:0000256" key="13">
    <source>
        <dbReference type="ARBA" id="ARBA00023316"/>
    </source>
</evidence>
<dbReference type="GO" id="GO:0009252">
    <property type="term" value="P:peptidoglycan biosynthetic process"/>
    <property type="evidence" value="ECO:0007669"/>
    <property type="project" value="UniProtKB-KW"/>
</dbReference>
<keyword evidence="6" id="KW-0808">Transferase</keyword>
<evidence type="ECO:0000256" key="20">
    <source>
        <dbReference type="ARBA" id="ARBA00049902"/>
    </source>
</evidence>
<dbReference type="GO" id="GO:0051301">
    <property type="term" value="P:cell division"/>
    <property type="evidence" value="ECO:0007669"/>
    <property type="project" value="UniProtKB-KW"/>
</dbReference>
<evidence type="ECO:0000256" key="16">
    <source>
        <dbReference type="ARBA" id="ARBA00038053"/>
    </source>
</evidence>
<keyword evidence="8" id="KW-0133">Cell shape</keyword>
<comment type="caution">
    <text evidence="22">The sequence shown here is derived from an EMBL/GenBank/DDBJ whole genome shotgun (WGS) entry which is preliminary data.</text>
</comment>
<evidence type="ECO:0000256" key="9">
    <source>
        <dbReference type="ARBA" id="ARBA00022984"/>
    </source>
</evidence>
<dbReference type="InterPro" id="IPR013437">
    <property type="entry name" value="FtsW"/>
</dbReference>
<organism evidence="22 23">
    <name type="scientific">Notoacmeibacter ruber</name>
    <dbReference type="NCBI Taxonomy" id="2670375"/>
    <lineage>
        <taxon>Bacteria</taxon>
        <taxon>Pseudomonadati</taxon>
        <taxon>Pseudomonadota</taxon>
        <taxon>Alphaproteobacteria</taxon>
        <taxon>Hyphomicrobiales</taxon>
        <taxon>Notoacmeibacteraceae</taxon>
        <taxon>Notoacmeibacter</taxon>
    </lineage>
</organism>
<keyword evidence="12" id="KW-0131">Cell cycle</keyword>
<dbReference type="EMBL" id="RCWN01000001">
    <property type="protein sequence ID" value="RLQ88183.1"/>
    <property type="molecule type" value="Genomic_DNA"/>
</dbReference>
<evidence type="ECO:0000256" key="15">
    <source>
        <dbReference type="ARBA" id="ARBA00033270"/>
    </source>
</evidence>
<name>A0A3L7JC10_9HYPH</name>
<sequence>MSLKRTERGLISDWWWTIDRWLLVTFLALMLFGITLSFAASPAVAERIGLDTYHFIIRQIVFMIPAVAVMVAVSFLTPRQVRRFAALLLAATLLMMVLVLFVGMEVKGSRRWLHILGFSIQPSEYMKPAFVVMAAWLFSEHMKKPEIPGNIFAIVLFLLVAALLVGQPDLGQTMLVAATFGVLFFLSGLGWLLIGGLGLMSVGAAAAAYLSFDHVQSRINRFLTGEGDNYQVMQGMQAIQHGGWFGTGPGEGIVKRSLPDSHTDFVFSVAAEEFGAIFCLLLLSLFMVVVVRGLWLAFRERDEFTRLATCGLVTIFGLQSIINIGVNLQLLPAKGMTLPFVSYGGSSLIATAIAMGMVLALTRHRPEKRAGFELNLSPAPTGALMPAE</sequence>
<evidence type="ECO:0000256" key="6">
    <source>
        <dbReference type="ARBA" id="ARBA00022679"/>
    </source>
</evidence>
<dbReference type="RefSeq" id="WP_121645149.1">
    <property type="nucleotide sequence ID" value="NZ_RCWN01000001.1"/>
</dbReference>
<evidence type="ECO:0000256" key="4">
    <source>
        <dbReference type="ARBA" id="ARBA00022618"/>
    </source>
</evidence>
<proteinExistence type="inferred from homology"/>
<keyword evidence="10 21" id="KW-1133">Transmembrane helix</keyword>
<dbReference type="GO" id="GO:0071555">
    <property type="term" value="P:cell wall organization"/>
    <property type="evidence" value="ECO:0007669"/>
    <property type="project" value="UniProtKB-KW"/>
</dbReference>
<dbReference type="AlphaFoldDB" id="A0A3L7JC10"/>
<dbReference type="NCBIfam" id="TIGR02614">
    <property type="entry name" value="ftsW"/>
    <property type="match status" value="1"/>
</dbReference>
<dbReference type="Pfam" id="PF01098">
    <property type="entry name" value="FTSW_RODA_SPOVE"/>
    <property type="match status" value="1"/>
</dbReference>
<evidence type="ECO:0000256" key="19">
    <source>
        <dbReference type="ARBA" id="ARBA00044770"/>
    </source>
</evidence>
<comment type="pathway">
    <text evidence="2">Cell wall biogenesis; peptidoglycan biosynthesis.</text>
</comment>
<evidence type="ECO:0000256" key="2">
    <source>
        <dbReference type="ARBA" id="ARBA00004752"/>
    </source>
</evidence>
<feature type="transmembrane region" description="Helical" evidence="21">
    <location>
        <begin position="307"/>
        <end position="328"/>
    </location>
</feature>
<keyword evidence="4" id="KW-0132">Cell division</keyword>
<keyword evidence="9" id="KW-0573">Peptidoglycan synthesis</keyword>
<evidence type="ECO:0000256" key="17">
    <source>
        <dbReference type="ARBA" id="ARBA00041185"/>
    </source>
</evidence>
<feature type="transmembrane region" description="Helical" evidence="21">
    <location>
        <begin position="340"/>
        <end position="361"/>
    </location>
</feature>
<keyword evidence="5" id="KW-0328">Glycosyltransferase</keyword>
<feature type="transmembrane region" description="Helical" evidence="21">
    <location>
        <begin position="56"/>
        <end position="77"/>
    </location>
</feature>
<gene>
    <name evidence="22" type="primary">ftsW</name>
    <name evidence="22" type="ORF">D8780_08185</name>
</gene>
<feature type="transmembrane region" description="Helical" evidence="21">
    <location>
        <begin position="274"/>
        <end position="295"/>
    </location>
</feature>
<keyword evidence="13" id="KW-0961">Cell wall biogenesis/degradation</keyword>
<evidence type="ECO:0000256" key="10">
    <source>
        <dbReference type="ARBA" id="ARBA00022989"/>
    </source>
</evidence>
<feature type="transmembrane region" description="Helical" evidence="21">
    <location>
        <begin position="21"/>
        <end position="44"/>
    </location>
</feature>
<dbReference type="GO" id="GO:0005886">
    <property type="term" value="C:plasma membrane"/>
    <property type="evidence" value="ECO:0007669"/>
    <property type="project" value="UniProtKB-SubCell"/>
</dbReference>
<keyword evidence="7 21" id="KW-0812">Transmembrane</keyword>
<feature type="transmembrane region" description="Helical" evidence="21">
    <location>
        <begin position="84"/>
        <end position="104"/>
    </location>
</feature>
<dbReference type="GO" id="GO:0008955">
    <property type="term" value="F:peptidoglycan glycosyltransferase activity"/>
    <property type="evidence" value="ECO:0007669"/>
    <property type="project" value="UniProtKB-EC"/>
</dbReference>
<evidence type="ECO:0000256" key="3">
    <source>
        <dbReference type="ARBA" id="ARBA00022475"/>
    </source>
</evidence>
<protein>
    <recommendedName>
        <fullName evidence="17">Probable peptidoglycan glycosyltransferase FtsW</fullName>
        <ecNumber evidence="19">2.4.99.28</ecNumber>
    </recommendedName>
    <alternativeName>
        <fullName evidence="18">Cell division protein FtsW</fullName>
    </alternativeName>
    <alternativeName>
        <fullName evidence="15">Cell wall polymerase</fullName>
    </alternativeName>
    <alternativeName>
        <fullName evidence="14">Peptidoglycan polymerase</fullName>
    </alternativeName>
</protein>
<keyword evidence="23" id="KW-1185">Reference proteome</keyword>
<evidence type="ECO:0000256" key="14">
    <source>
        <dbReference type="ARBA" id="ARBA00032370"/>
    </source>
</evidence>
<evidence type="ECO:0000256" key="21">
    <source>
        <dbReference type="SAM" id="Phobius"/>
    </source>
</evidence>
<evidence type="ECO:0000313" key="22">
    <source>
        <dbReference type="EMBL" id="RLQ88183.1"/>
    </source>
</evidence>
<dbReference type="GO" id="GO:0032153">
    <property type="term" value="C:cell division site"/>
    <property type="evidence" value="ECO:0007669"/>
    <property type="project" value="TreeGrafter"/>
</dbReference>
<reference evidence="22 23" key="1">
    <citation type="submission" date="2018-10" db="EMBL/GenBank/DDBJ databases">
        <title>Notoacmeibacter sp. M2BS9Y-3-1, whole genome shotgun sequence.</title>
        <authorList>
            <person name="Tuo L."/>
        </authorList>
    </citation>
    <scope>NUCLEOTIDE SEQUENCE [LARGE SCALE GENOMIC DNA]</scope>
    <source>
        <strain evidence="22 23">M2BS9Y-3-1</strain>
    </source>
</reference>
<evidence type="ECO:0000256" key="18">
    <source>
        <dbReference type="ARBA" id="ARBA00041418"/>
    </source>
</evidence>
<dbReference type="EC" id="2.4.99.28" evidence="19"/>
<comment type="catalytic activity">
    <reaction evidence="20">
        <text>[GlcNAc-(1-&gt;4)-Mur2Ac(oyl-L-Ala-gamma-D-Glu-L-Lys-D-Ala-D-Ala)](n)-di-trans,octa-cis-undecaprenyl diphosphate + beta-D-GlcNAc-(1-&gt;4)-Mur2Ac(oyl-L-Ala-gamma-D-Glu-L-Lys-D-Ala-D-Ala)-di-trans,octa-cis-undecaprenyl diphosphate = [GlcNAc-(1-&gt;4)-Mur2Ac(oyl-L-Ala-gamma-D-Glu-L-Lys-D-Ala-D-Ala)](n+1)-di-trans,octa-cis-undecaprenyl diphosphate + di-trans,octa-cis-undecaprenyl diphosphate + H(+)</text>
        <dbReference type="Rhea" id="RHEA:23708"/>
        <dbReference type="Rhea" id="RHEA-COMP:9602"/>
        <dbReference type="Rhea" id="RHEA-COMP:9603"/>
        <dbReference type="ChEBI" id="CHEBI:15378"/>
        <dbReference type="ChEBI" id="CHEBI:58405"/>
        <dbReference type="ChEBI" id="CHEBI:60033"/>
        <dbReference type="ChEBI" id="CHEBI:78435"/>
        <dbReference type="EC" id="2.4.99.28"/>
    </reaction>
</comment>
<feature type="transmembrane region" description="Helical" evidence="21">
    <location>
        <begin position="173"/>
        <end position="194"/>
    </location>
</feature>
<comment type="similarity">
    <text evidence="16">Belongs to the SEDS family. FtsW subfamily.</text>
</comment>
<evidence type="ECO:0000256" key="5">
    <source>
        <dbReference type="ARBA" id="ARBA00022676"/>
    </source>
</evidence>
<evidence type="ECO:0000256" key="8">
    <source>
        <dbReference type="ARBA" id="ARBA00022960"/>
    </source>
</evidence>